<dbReference type="OrthoDB" id="5297549at2759"/>
<dbReference type="Gene3D" id="3.40.50.1010">
    <property type="entry name" value="5'-nuclease"/>
    <property type="match status" value="1"/>
</dbReference>
<feature type="compositionally biased region" description="Basic and acidic residues" evidence="2">
    <location>
        <begin position="532"/>
        <end position="542"/>
    </location>
</feature>
<gene>
    <name evidence="4" type="ORF">CC84DRAFT_563590</name>
</gene>
<comment type="similarity">
    <text evidence="1">Belongs to the asteroid family.</text>
</comment>
<dbReference type="PANTHER" id="PTHR15665">
    <property type="entry name" value="ASTEROID PROTEIN"/>
    <property type="match status" value="1"/>
</dbReference>
<reference evidence="4 5" key="1">
    <citation type="submission" date="2016-05" db="EMBL/GenBank/DDBJ databases">
        <title>Comparative analysis of secretome profiles of manganese(II)-oxidizing ascomycete fungi.</title>
        <authorList>
            <consortium name="DOE Joint Genome Institute"/>
            <person name="Zeiner C.A."/>
            <person name="Purvine S.O."/>
            <person name="Zink E.M."/>
            <person name="Wu S."/>
            <person name="Pasa-Tolic L."/>
            <person name="Chaput D.L."/>
            <person name="Haridas S."/>
            <person name="Grigoriev I.V."/>
            <person name="Santelli C.M."/>
            <person name="Hansel C.M."/>
        </authorList>
    </citation>
    <scope>NUCLEOTIDE SEQUENCE [LARGE SCALE GENOMIC DNA]</scope>
    <source>
        <strain evidence="4 5">AP3s5-JAC2a</strain>
    </source>
</reference>
<keyword evidence="5" id="KW-1185">Reference proteome</keyword>
<evidence type="ECO:0000313" key="5">
    <source>
        <dbReference type="Proteomes" id="UP000077069"/>
    </source>
</evidence>
<dbReference type="InterPro" id="IPR029060">
    <property type="entry name" value="PIN-like_dom_sf"/>
</dbReference>
<dbReference type="Proteomes" id="UP000077069">
    <property type="component" value="Unassembled WGS sequence"/>
</dbReference>
<dbReference type="AlphaFoldDB" id="A0A177CMY3"/>
<protein>
    <recommendedName>
        <fullName evidence="3">Asteroid domain-containing protein</fullName>
    </recommendedName>
</protein>
<dbReference type="InterPro" id="IPR026832">
    <property type="entry name" value="Asteroid"/>
</dbReference>
<sequence length="564" mass="63752">MGIPGLARRLEAHATRYSLEELKGYHAIIDGPSLAYHAHKLALAALDRGNVSRIPAYTDITFQALRWLRTLEGINIKVKAILFDGALPQTKEAERITRTARYNQQANGLRSNFPATTCPLPTSLGSVSYSFLAPALREALADSEYAPVTRNVPGEADDWCALQATEEPASLIVSDDTDLLLYDYSPEFRLLFYRDAELWPEPKFKGYSPSAICEELGLPNLTSFAYCLTHDSHSPESKLIGEAKRVDPTSQTYLDFVKRYTVAPTSEDFFFANRTVSSLQNLDVRISEFIYQGLNSRLNPIVYLPFLVEDQHRASAWAHGQDLRAVSYSIFTTDRSRVQEHRRKAQKVSLQEIELYPPQELSVMMQSYARNISAWIEWTAEREVPHSLTWPLFAIGIVLPELNSAPSLALWLRVLNANFDNTWEYIHLTASLHAALYSLRFLKQCIKVWLSLHADGSSSLLPIASQIHTDLQSMGPITELFLVPGQARKPQGDQELLQELIAEVYASANVEVPIERVPNKKAKKQQQQQQQREAERKERRQQESGTQAAANSFDVLEFMNARRS</sequence>
<evidence type="ECO:0000256" key="2">
    <source>
        <dbReference type="SAM" id="MobiDB-lite"/>
    </source>
</evidence>
<accession>A0A177CMY3</accession>
<dbReference type="InterPro" id="IPR039436">
    <property type="entry name" value="Asteroid_dom"/>
</dbReference>
<evidence type="ECO:0000256" key="1">
    <source>
        <dbReference type="ARBA" id="ARBA00007398"/>
    </source>
</evidence>
<evidence type="ECO:0000259" key="3">
    <source>
        <dbReference type="Pfam" id="PF12813"/>
    </source>
</evidence>
<dbReference type="STRING" id="1460663.A0A177CMY3"/>
<dbReference type="SUPFAM" id="SSF88723">
    <property type="entry name" value="PIN domain-like"/>
    <property type="match status" value="1"/>
</dbReference>
<feature type="region of interest" description="Disordered" evidence="2">
    <location>
        <begin position="516"/>
        <end position="564"/>
    </location>
</feature>
<dbReference type="InParanoid" id="A0A177CMY3"/>
<proteinExistence type="inferred from homology"/>
<evidence type="ECO:0000313" key="4">
    <source>
        <dbReference type="EMBL" id="OAG08248.1"/>
    </source>
</evidence>
<dbReference type="GeneID" id="28770192"/>
<feature type="domain" description="Asteroid" evidence="3">
    <location>
        <begin position="129"/>
        <end position="355"/>
    </location>
</feature>
<dbReference type="PANTHER" id="PTHR15665:SF1">
    <property type="entry name" value="PROTEIN ASTEROID HOMOLOG 1"/>
    <property type="match status" value="1"/>
</dbReference>
<dbReference type="Pfam" id="PF12813">
    <property type="entry name" value="XPG_I_2"/>
    <property type="match status" value="1"/>
</dbReference>
<organism evidence="4 5">
    <name type="scientific">Paraphaeosphaeria sporulosa</name>
    <dbReference type="NCBI Taxonomy" id="1460663"/>
    <lineage>
        <taxon>Eukaryota</taxon>
        <taxon>Fungi</taxon>
        <taxon>Dikarya</taxon>
        <taxon>Ascomycota</taxon>
        <taxon>Pezizomycotina</taxon>
        <taxon>Dothideomycetes</taxon>
        <taxon>Pleosporomycetidae</taxon>
        <taxon>Pleosporales</taxon>
        <taxon>Massarineae</taxon>
        <taxon>Didymosphaeriaceae</taxon>
        <taxon>Paraphaeosphaeria</taxon>
    </lineage>
</organism>
<name>A0A177CMY3_9PLEO</name>
<dbReference type="RefSeq" id="XP_018038613.1">
    <property type="nucleotide sequence ID" value="XM_018186706.1"/>
</dbReference>
<dbReference type="EMBL" id="KV441550">
    <property type="protein sequence ID" value="OAG08248.1"/>
    <property type="molecule type" value="Genomic_DNA"/>
</dbReference>